<dbReference type="EMBL" id="MW929099">
    <property type="protein sequence ID" value="QYB23650.1"/>
    <property type="molecule type" value="Genomic_RNA"/>
</dbReference>
<dbReference type="InterPro" id="IPR007094">
    <property type="entry name" value="RNA-dir_pol_PSvirus"/>
</dbReference>
<evidence type="ECO:0000256" key="2">
    <source>
        <dbReference type="ARBA" id="ARBA00022679"/>
    </source>
</evidence>
<evidence type="ECO:0000256" key="3">
    <source>
        <dbReference type="ARBA" id="ARBA00022695"/>
    </source>
</evidence>
<sequence length="485" mass="55099">MIEDTFQTVDFSTIIEDFSMSDNGRPPKPYRQRGFTPRIRSNVLAARPNTLRSNMFVYENRNFCASKEAWNPNDPGAVDRIFEHWKKTYIDEVAYTEICGDPISVNTVALGEWVKSRTPMAAKAMELSLSIPDLPADKMDSFKLMVKGDLKPKLDDTCLSDLPSGQNIVYHDRKICACFSSCFVEITKRLKAILTKRAKLYVGVNLEEFALDIANTLERDVSTYKCAEIDISKYDKSQNDFTKAFELKVYEYLGMPQEMLELWATSEFNGVAKMMGNIFTVDMNSQRRTGTANTWIGNTLVNMMLLNEAADVAEYALCCFAGDDSLLLYDRLPNVDLSRYSVAFGFDAKYYEFATPYFCSKFLVSHSGRLSYVPDPLKIFIKFGVEGACSKTLMREKWVSFNDITQAFDSEEVCCRLAALCEEKYGPSPWWYTAIATIHCIRANPQQFERCWSVISSPSINEAKKRRKVVSEGGPASCTNDQFIF</sequence>
<evidence type="ECO:0000256" key="1">
    <source>
        <dbReference type="ARBA" id="ARBA00022484"/>
    </source>
</evidence>
<protein>
    <submittedName>
        <fullName evidence="6">RdRp</fullName>
    </submittedName>
</protein>
<reference evidence="6" key="1">
    <citation type="submission" date="2021-04" db="EMBL/GenBank/DDBJ databases">
        <title>Discovery of novel ampeloviruses from Cassava (Manihot esculenta Crantz) in Africa and Brazil.</title>
        <authorList>
            <person name="Winter S."/>
            <person name="Mbewe W."/>
            <person name="Rodrigues de Albuquerque G."/>
            <person name="Blawid R."/>
            <person name="Margaria P."/>
        </authorList>
    </citation>
    <scope>NUCLEOTIDE SEQUENCE</scope>
    <source>
        <strain evidence="6">Malawi_14</strain>
    </source>
</reference>
<dbReference type="SUPFAM" id="SSF56672">
    <property type="entry name" value="DNA/RNA polymerases"/>
    <property type="match status" value="1"/>
</dbReference>
<evidence type="ECO:0000259" key="5">
    <source>
        <dbReference type="PROSITE" id="PS50507"/>
    </source>
</evidence>
<proteinExistence type="predicted"/>
<dbReference type="InterPro" id="IPR043502">
    <property type="entry name" value="DNA/RNA_pol_sf"/>
</dbReference>
<dbReference type="GO" id="GO:0039694">
    <property type="term" value="P:viral RNA genome replication"/>
    <property type="evidence" value="ECO:0007669"/>
    <property type="project" value="InterPro"/>
</dbReference>
<organism evidence="6">
    <name type="scientific">Cassava ampelovirus 1</name>
    <dbReference type="NCBI Taxonomy" id="2862824"/>
    <lineage>
        <taxon>Viruses</taxon>
        <taxon>Riboviria</taxon>
        <taxon>Orthornavirae</taxon>
        <taxon>Kitrinoviricota</taxon>
        <taxon>Alsuviricetes</taxon>
        <taxon>Martellivirales</taxon>
        <taxon>Closteroviridae</taxon>
        <taxon>Ampelovirus</taxon>
    </lineage>
</organism>
<evidence type="ECO:0000256" key="4">
    <source>
        <dbReference type="ARBA" id="ARBA00022953"/>
    </source>
</evidence>
<name>A0A8F8SYV7_9CLOS</name>
<keyword evidence="2" id="KW-0808">Transferase</keyword>
<dbReference type="InterPro" id="IPR001788">
    <property type="entry name" value="RNA-dep_RNA_pol_alsuvir"/>
</dbReference>
<gene>
    <name evidence="6" type="primary">RdRp</name>
</gene>
<keyword evidence="4" id="KW-0693">Viral RNA replication</keyword>
<dbReference type="GO" id="GO:0006351">
    <property type="term" value="P:DNA-templated transcription"/>
    <property type="evidence" value="ECO:0007669"/>
    <property type="project" value="InterPro"/>
</dbReference>
<keyword evidence="3" id="KW-0548">Nucleotidyltransferase</keyword>
<feature type="domain" description="RdRp catalytic" evidence="5">
    <location>
        <begin position="224"/>
        <end position="337"/>
    </location>
</feature>
<accession>A0A8F8SYV7</accession>
<keyword evidence="1" id="KW-0696">RNA-directed RNA polymerase</keyword>
<dbReference type="PROSITE" id="PS50507">
    <property type="entry name" value="RDRP_SSRNA_POS"/>
    <property type="match status" value="1"/>
</dbReference>
<dbReference type="Pfam" id="PF00978">
    <property type="entry name" value="RdRP_2"/>
    <property type="match status" value="1"/>
</dbReference>
<evidence type="ECO:0000313" key="6">
    <source>
        <dbReference type="EMBL" id="QYB23650.1"/>
    </source>
</evidence>
<dbReference type="GO" id="GO:0003968">
    <property type="term" value="F:RNA-directed RNA polymerase activity"/>
    <property type="evidence" value="ECO:0007669"/>
    <property type="project" value="UniProtKB-KW"/>
</dbReference>
<dbReference type="GO" id="GO:0003723">
    <property type="term" value="F:RNA binding"/>
    <property type="evidence" value="ECO:0007669"/>
    <property type="project" value="InterPro"/>
</dbReference>